<accession>A0A1H9I4E4</accession>
<sequence>MHLNRSRSRLRQRGLSFIGVIIINLLAVAVFAIGGQSIPIFVESHAIQKALDKSKEGASVPEVRSIFDKATQIDDIKSVKAADLDVSKNDEKVVVRAKYSREVALAGPAYLVYRFDLKSK</sequence>
<name>A0A1H9I4E4_9BURK</name>
<protein>
    <recommendedName>
        <fullName evidence="4">DUF4845 domain-containing protein</fullName>
    </recommendedName>
</protein>
<feature type="transmembrane region" description="Helical" evidence="1">
    <location>
        <begin position="15"/>
        <end position="34"/>
    </location>
</feature>
<dbReference type="Pfam" id="PF16137">
    <property type="entry name" value="DUF4845"/>
    <property type="match status" value="1"/>
</dbReference>
<dbReference type="STRING" id="180197.SAMN02982919_01018"/>
<dbReference type="EMBL" id="FOGD01000002">
    <property type="protein sequence ID" value="SEQ69561.1"/>
    <property type="molecule type" value="Genomic_DNA"/>
</dbReference>
<dbReference type="AlphaFoldDB" id="A0A1H9I4E4"/>
<keyword evidence="1" id="KW-0812">Transmembrane</keyword>
<keyword evidence="1" id="KW-0472">Membrane</keyword>
<dbReference type="InterPro" id="IPR032314">
    <property type="entry name" value="DUF4845"/>
</dbReference>
<evidence type="ECO:0008006" key="4">
    <source>
        <dbReference type="Google" id="ProtNLM"/>
    </source>
</evidence>
<evidence type="ECO:0000313" key="3">
    <source>
        <dbReference type="Proteomes" id="UP000199766"/>
    </source>
</evidence>
<evidence type="ECO:0000256" key="1">
    <source>
        <dbReference type="SAM" id="Phobius"/>
    </source>
</evidence>
<keyword evidence="1" id="KW-1133">Transmembrane helix</keyword>
<keyword evidence="3" id="KW-1185">Reference proteome</keyword>
<dbReference type="RefSeq" id="WP_091453820.1">
    <property type="nucleotide sequence ID" value="NZ_FOGD01000002.1"/>
</dbReference>
<reference evidence="2 3" key="1">
    <citation type="submission" date="2016-10" db="EMBL/GenBank/DDBJ databases">
        <authorList>
            <person name="de Groot N.N."/>
        </authorList>
    </citation>
    <scope>NUCLEOTIDE SEQUENCE [LARGE SCALE GENOMIC DNA]</scope>
    <source>
        <strain evidence="2 3">ATCC 35958</strain>
    </source>
</reference>
<organism evidence="2 3">
    <name type="scientific">Giesbergeria anulus</name>
    <dbReference type="NCBI Taxonomy" id="180197"/>
    <lineage>
        <taxon>Bacteria</taxon>
        <taxon>Pseudomonadati</taxon>
        <taxon>Pseudomonadota</taxon>
        <taxon>Betaproteobacteria</taxon>
        <taxon>Burkholderiales</taxon>
        <taxon>Comamonadaceae</taxon>
        <taxon>Giesbergeria</taxon>
    </lineage>
</organism>
<evidence type="ECO:0000313" key="2">
    <source>
        <dbReference type="EMBL" id="SEQ69561.1"/>
    </source>
</evidence>
<dbReference type="OrthoDB" id="9133279at2"/>
<proteinExistence type="predicted"/>
<gene>
    <name evidence="2" type="ORF">SAMN02982919_01018</name>
</gene>
<dbReference type="Proteomes" id="UP000199766">
    <property type="component" value="Unassembled WGS sequence"/>
</dbReference>